<dbReference type="Proteomes" id="UP000792457">
    <property type="component" value="Unassembled WGS sequence"/>
</dbReference>
<evidence type="ECO:0000256" key="4">
    <source>
        <dbReference type="SAM" id="Coils"/>
    </source>
</evidence>
<dbReference type="InterPro" id="IPR051965">
    <property type="entry name" value="ChromReg_NeuronalGeneExpr"/>
</dbReference>
<feature type="compositionally biased region" description="Basic residues" evidence="5">
    <location>
        <begin position="190"/>
        <end position="204"/>
    </location>
</feature>
<dbReference type="CDD" id="cd21980">
    <property type="entry name" value="HMG-box_HMG20"/>
    <property type="match status" value="1"/>
</dbReference>
<feature type="compositionally biased region" description="Low complexity" evidence="5">
    <location>
        <begin position="362"/>
        <end position="377"/>
    </location>
</feature>
<proteinExistence type="predicted"/>
<dbReference type="InterPro" id="IPR036236">
    <property type="entry name" value="Znf_C2H2_sf"/>
</dbReference>
<evidence type="ECO:0000256" key="3">
    <source>
        <dbReference type="PROSITE-ProRule" id="PRU00267"/>
    </source>
</evidence>
<dbReference type="PANTHER" id="PTHR46040:SF3">
    <property type="entry name" value="HIGH MOBILITY GROUP PROTEIN 2"/>
    <property type="match status" value="1"/>
</dbReference>
<organism evidence="7 8">
    <name type="scientific">Ladona fulva</name>
    <name type="common">Scarce chaser dragonfly</name>
    <name type="synonym">Libellula fulva</name>
    <dbReference type="NCBI Taxonomy" id="123851"/>
    <lineage>
        <taxon>Eukaryota</taxon>
        <taxon>Metazoa</taxon>
        <taxon>Ecdysozoa</taxon>
        <taxon>Arthropoda</taxon>
        <taxon>Hexapoda</taxon>
        <taxon>Insecta</taxon>
        <taxon>Pterygota</taxon>
        <taxon>Palaeoptera</taxon>
        <taxon>Odonata</taxon>
        <taxon>Epiprocta</taxon>
        <taxon>Anisoptera</taxon>
        <taxon>Libelluloidea</taxon>
        <taxon>Libellulidae</taxon>
        <taxon>Ladona</taxon>
    </lineage>
</organism>
<reference evidence="7" key="2">
    <citation type="submission" date="2017-10" db="EMBL/GenBank/DDBJ databases">
        <title>Ladona fulva Genome sequencing and assembly.</title>
        <authorList>
            <person name="Murali S."/>
            <person name="Richards S."/>
            <person name="Bandaranaike D."/>
            <person name="Bellair M."/>
            <person name="Blankenburg K."/>
            <person name="Chao H."/>
            <person name="Dinh H."/>
            <person name="Doddapaneni H."/>
            <person name="Dugan-Rocha S."/>
            <person name="Elkadiri S."/>
            <person name="Gnanaolivu R."/>
            <person name="Hernandez B."/>
            <person name="Skinner E."/>
            <person name="Javaid M."/>
            <person name="Lee S."/>
            <person name="Li M."/>
            <person name="Ming W."/>
            <person name="Munidasa M."/>
            <person name="Muniz J."/>
            <person name="Nguyen L."/>
            <person name="Hughes D."/>
            <person name="Osuji N."/>
            <person name="Pu L.-L."/>
            <person name="Puazo M."/>
            <person name="Qu C."/>
            <person name="Quiroz J."/>
            <person name="Raj R."/>
            <person name="Weissenberger G."/>
            <person name="Xin Y."/>
            <person name="Zou X."/>
            <person name="Han Y."/>
            <person name="Worley K."/>
            <person name="Muzny D."/>
            <person name="Gibbs R."/>
        </authorList>
    </citation>
    <scope>NUCLEOTIDE SEQUENCE</scope>
    <source>
        <strain evidence="7">Sampled in the wild</strain>
    </source>
</reference>
<dbReference type="SUPFAM" id="SSF47095">
    <property type="entry name" value="HMG-box"/>
    <property type="match status" value="1"/>
</dbReference>
<dbReference type="GO" id="GO:0010468">
    <property type="term" value="P:regulation of gene expression"/>
    <property type="evidence" value="ECO:0007669"/>
    <property type="project" value="TreeGrafter"/>
</dbReference>
<keyword evidence="4" id="KW-0175">Coiled coil</keyword>
<keyword evidence="2 3" id="KW-0539">Nucleus</keyword>
<reference evidence="7" key="1">
    <citation type="submission" date="2013-04" db="EMBL/GenBank/DDBJ databases">
        <authorList>
            <person name="Qu J."/>
            <person name="Murali S.C."/>
            <person name="Bandaranaike D."/>
            <person name="Bellair M."/>
            <person name="Blankenburg K."/>
            <person name="Chao H."/>
            <person name="Dinh H."/>
            <person name="Doddapaneni H."/>
            <person name="Downs B."/>
            <person name="Dugan-Rocha S."/>
            <person name="Elkadiri S."/>
            <person name="Gnanaolivu R.D."/>
            <person name="Hernandez B."/>
            <person name="Javaid M."/>
            <person name="Jayaseelan J.C."/>
            <person name="Lee S."/>
            <person name="Li M."/>
            <person name="Ming W."/>
            <person name="Munidasa M."/>
            <person name="Muniz J."/>
            <person name="Nguyen L."/>
            <person name="Ongeri F."/>
            <person name="Osuji N."/>
            <person name="Pu L.-L."/>
            <person name="Puazo M."/>
            <person name="Qu C."/>
            <person name="Quiroz J."/>
            <person name="Raj R."/>
            <person name="Weissenberger G."/>
            <person name="Xin Y."/>
            <person name="Zou X."/>
            <person name="Han Y."/>
            <person name="Richards S."/>
            <person name="Worley K."/>
            <person name="Muzny D."/>
            <person name="Gibbs R."/>
        </authorList>
    </citation>
    <scope>NUCLEOTIDE SEQUENCE</scope>
    <source>
        <strain evidence="7">Sampled in the wild</strain>
    </source>
</reference>
<keyword evidence="8" id="KW-1185">Reference proteome</keyword>
<dbReference type="GO" id="GO:0003677">
    <property type="term" value="F:DNA binding"/>
    <property type="evidence" value="ECO:0007669"/>
    <property type="project" value="UniProtKB-UniRule"/>
</dbReference>
<dbReference type="Pfam" id="PF00505">
    <property type="entry name" value="HMG_box"/>
    <property type="match status" value="1"/>
</dbReference>
<dbReference type="AlphaFoldDB" id="A0A8K0KI76"/>
<evidence type="ECO:0000256" key="1">
    <source>
        <dbReference type="ARBA" id="ARBA00023125"/>
    </source>
</evidence>
<dbReference type="PROSITE" id="PS50118">
    <property type="entry name" value="HMG_BOX_2"/>
    <property type="match status" value="1"/>
</dbReference>
<name>A0A8K0KI76_LADFU</name>
<dbReference type="SMART" id="SM00398">
    <property type="entry name" value="HMG"/>
    <property type="match status" value="1"/>
</dbReference>
<feature type="compositionally biased region" description="Polar residues" evidence="5">
    <location>
        <begin position="386"/>
        <end position="400"/>
    </location>
</feature>
<dbReference type="EMBL" id="KZ308865">
    <property type="protein sequence ID" value="KAG8235017.1"/>
    <property type="molecule type" value="Genomic_DNA"/>
</dbReference>
<feature type="DNA-binding region" description="HMG box" evidence="3">
    <location>
        <begin position="213"/>
        <end position="277"/>
    </location>
</feature>
<dbReference type="GO" id="GO:0005634">
    <property type="term" value="C:nucleus"/>
    <property type="evidence" value="ECO:0007669"/>
    <property type="project" value="UniProtKB-UniRule"/>
</dbReference>
<gene>
    <name evidence="7" type="ORF">J437_LFUL015680</name>
</gene>
<evidence type="ECO:0000313" key="8">
    <source>
        <dbReference type="Proteomes" id="UP000792457"/>
    </source>
</evidence>
<feature type="coiled-coil region" evidence="4">
    <location>
        <begin position="433"/>
        <end position="467"/>
    </location>
</feature>
<evidence type="ECO:0000256" key="5">
    <source>
        <dbReference type="SAM" id="MobiDB-lite"/>
    </source>
</evidence>
<comment type="caution">
    <text evidence="7">The sequence shown here is derived from an EMBL/GenBank/DDBJ whole genome shotgun (WGS) entry which is preliminary data.</text>
</comment>
<dbReference type="SUPFAM" id="SSF57667">
    <property type="entry name" value="beta-beta-alpha zinc fingers"/>
    <property type="match status" value="1"/>
</dbReference>
<feature type="domain" description="HMG box" evidence="6">
    <location>
        <begin position="213"/>
        <end position="277"/>
    </location>
</feature>
<keyword evidence="1 3" id="KW-0238">DNA-binding</keyword>
<dbReference type="InterPro" id="IPR036910">
    <property type="entry name" value="HMG_box_dom_sf"/>
</dbReference>
<accession>A0A8K0KI76</accession>
<feature type="region of interest" description="Disordered" evidence="5">
    <location>
        <begin position="356"/>
        <end position="401"/>
    </location>
</feature>
<sequence length="560" mass="63081">MCDMEDDIDVVEFGPSVNNEVQQLTLPPLSLPSDDDRPFFRDYAVSAANDLLDNGIFVETNKGLVCMTLKDALTSGVGDLKLSVEDLQNVAAQLITQNPMKMVTADSSMPILLNDVMLNVVQDDPVVMPKATEPGDSAQVFLQKPVRPNVTSKSTPASSIIPEHPSIKRLNASTGLPSTFENVEQTVNTQHKKRGGWPKGRKRKPELLENRPPKAPATGYVLFLNEKRKLFKDQTFSEVTKVLGHEWSKLSLEEKQKYLDKAEIDKKRYREELKAYRQSDAYQSYLNRKRMKNQLGNGTEESDMDATDEIDDEDNEELYCRSCDQWFTTLHNKKEHLYGRQHLQSIAGDFRKERLQAEQDSGRGSLSTSLDDSSLDGPPGGRKTIKQSPGSCGASASTAGPPTISDAVIRFMEVTAERERERERELRLLRDRLKLIQTQNIELLTRLNELKARETELKVALENAKQEESSITQDLYSLLMLPTYIYVNSDLEEKKEMRSINIVGDLDPVSDEPLSCNVMLGNDTEDNAVFEEIDPKEEHIKFETVVISSSSVQFVTPTET</sequence>
<dbReference type="PANTHER" id="PTHR46040">
    <property type="entry name" value="HIGH MOBILITY GROUP PROTEIN 2"/>
    <property type="match status" value="1"/>
</dbReference>
<evidence type="ECO:0000259" key="6">
    <source>
        <dbReference type="PROSITE" id="PS50118"/>
    </source>
</evidence>
<evidence type="ECO:0000313" key="7">
    <source>
        <dbReference type="EMBL" id="KAG8235017.1"/>
    </source>
</evidence>
<feature type="coiled-coil region" evidence="4">
    <location>
        <begin position="252"/>
        <end position="279"/>
    </location>
</feature>
<dbReference type="Gene3D" id="1.10.30.10">
    <property type="entry name" value="High mobility group box domain"/>
    <property type="match status" value="1"/>
</dbReference>
<feature type="region of interest" description="Disordered" evidence="5">
    <location>
        <begin position="187"/>
        <end position="214"/>
    </location>
</feature>
<dbReference type="OrthoDB" id="3213154at2759"/>
<dbReference type="InterPro" id="IPR009071">
    <property type="entry name" value="HMG_box_dom"/>
</dbReference>
<protein>
    <recommendedName>
        <fullName evidence="6">HMG box domain-containing protein</fullName>
    </recommendedName>
</protein>
<evidence type="ECO:0000256" key="2">
    <source>
        <dbReference type="ARBA" id="ARBA00023242"/>
    </source>
</evidence>